<dbReference type="InterPro" id="IPR029489">
    <property type="entry name" value="OGT/SEC/SPY_C"/>
</dbReference>
<organism evidence="6 7">
    <name type="scientific">Anaeromyces robustus</name>
    <dbReference type="NCBI Taxonomy" id="1754192"/>
    <lineage>
        <taxon>Eukaryota</taxon>
        <taxon>Fungi</taxon>
        <taxon>Fungi incertae sedis</taxon>
        <taxon>Chytridiomycota</taxon>
        <taxon>Chytridiomycota incertae sedis</taxon>
        <taxon>Neocallimastigomycetes</taxon>
        <taxon>Neocallimastigales</taxon>
        <taxon>Neocallimastigaceae</taxon>
        <taxon>Anaeromyces</taxon>
    </lineage>
</organism>
<reference evidence="6 7" key="1">
    <citation type="submission" date="2016-08" db="EMBL/GenBank/DDBJ databases">
        <title>A Parts List for Fungal Cellulosomes Revealed by Comparative Genomics.</title>
        <authorList>
            <consortium name="DOE Joint Genome Institute"/>
            <person name="Haitjema C.H."/>
            <person name="Gilmore S.P."/>
            <person name="Henske J.K."/>
            <person name="Solomon K.V."/>
            <person name="De Groot R."/>
            <person name="Kuo A."/>
            <person name="Mondo S.J."/>
            <person name="Salamov A.A."/>
            <person name="Labutti K."/>
            <person name="Zhao Z."/>
            <person name="Chiniquy J."/>
            <person name="Barry K."/>
            <person name="Brewer H.M."/>
            <person name="Purvine S.O."/>
            <person name="Wright A.T."/>
            <person name="Boxma B."/>
            <person name="Van Alen T."/>
            <person name="Hackstein J.H."/>
            <person name="Baker S.E."/>
            <person name="Grigoriev I.V."/>
            <person name="O'Malley M.A."/>
        </authorList>
    </citation>
    <scope>NUCLEOTIDE SEQUENCE [LARGE SCALE GENOMIC DNA]</scope>
    <source>
        <strain evidence="6 7">S4</strain>
    </source>
</reference>
<accession>A0A1Y1X9S6</accession>
<evidence type="ECO:0000256" key="3">
    <source>
        <dbReference type="ARBA" id="ARBA00022737"/>
    </source>
</evidence>
<sequence>MQSVFGMHDRRRFQVYCYSLSPSDQSQYRHTIERGADFFVDMSNWSIKDIVERIALVDKIHVLVNLNGYTKGGKNEIFAARPCPIQIATMGFAGTMGADRWMDYLVGDEISCPPDTVINEPLSRDSKSIAAREIRKDPLQNAKMFTESIVYMPQSFFVNDHRQGFREENDIEIEKENYLTLDEKIRWRREQLKRIKMRHELFPNLKENTVIYANFNQLYKIDPLIFNTWLNILKRMKNSILWLLRFPPSGENNLRQYARNYAGEEVASRVIFTDVAPKHMHIYRGRIADIFLDTVECNAHTTAADILWSGTPIITYPKYQFKMCSRVAASIAYATARNKNNPRLLGHEMVVGSYKEYEDRAVELGMSMTWSSRNITRPQLEILLPQGSLIALRRKLFLNRDQIPLFHTARWVAQLEYAVVEMMKRWENGYKKLCMREKQEIPRASSLIDNIYTPLDKPEDRTLSRSIWVPEEVQAIEVR</sequence>
<dbReference type="PANTHER" id="PTHR44998">
    <property type="match status" value="1"/>
</dbReference>
<evidence type="ECO:0000313" key="6">
    <source>
        <dbReference type="EMBL" id="ORX82497.1"/>
    </source>
</evidence>
<dbReference type="GO" id="GO:0006493">
    <property type="term" value="P:protein O-linked glycosylation"/>
    <property type="evidence" value="ECO:0007669"/>
    <property type="project" value="TreeGrafter"/>
</dbReference>
<dbReference type="Proteomes" id="UP000193944">
    <property type="component" value="Unassembled WGS sequence"/>
</dbReference>
<feature type="domain" description="O-GlcNAc transferase C-terminal" evidence="5">
    <location>
        <begin position="1"/>
        <end position="114"/>
    </location>
</feature>
<dbReference type="EMBL" id="MCFG01000093">
    <property type="protein sequence ID" value="ORX82497.1"/>
    <property type="molecule type" value="Genomic_DNA"/>
</dbReference>
<evidence type="ECO:0000256" key="1">
    <source>
        <dbReference type="ARBA" id="ARBA00004922"/>
    </source>
</evidence>
<name>A0A1Y1X9S6_9FUNG</name>
<dbReference type="Gene3D" id="3.40.50.2000">
    <property type="entry name" value="Glycogen Phosphorylase B"/>
    <property type="match status" value="1"/>
</dbReference>
<feature type="domain" description="O-GlcNAc transferase C-terminal" evidence="5">
    <location>
        <begin position="204"/>
        <end position="370"/>
    </location>
</feature>
<dbReference type="OrthoDB" id="421121at2759"/>
<dbReference type="STRING" id="1754192.A0A1Y1X9S6"/>
<evidence type="ECO:0000313" key="7">
    <source>
        <dbReference type="Proteomes" id="UP000193944"/>
    </source>
</evidence>
<keyword evidence="2" id="KW-0808">Transferase</keyword>
<dbReference type="Gene3D" id="3.40.50.11380">
    <property type="match status" value="1"/>
</dbReference>
<dbReference type="AlphaFoldDB" id="A0A1Y1X9S6"/>
<keyword evidence="4" id="KW-0802">TPR repeat</keyword>
<comment type="pathway">
    <text evidence="1">Protein modification; protein glycosylation.</text>
</comment>
<protein>
    <recommendedName>
        <fullName evidence="5">O-GlcNAc transferase C-terminal domain-containing protein</fullName>
    </recommendedName>
</protein>
<keyword evidence="3" id="KW-0677">Repeat</keyword>
<dbReference type="PANTHER" id="PTHR44998:SF1">
    <property type="entry name" value="UDP-N-ACETYLGLUCOSAMINE--PEPTIDE N-ACETYLGLUCOSAMINYLTRANSFERASE 110 KDA SUBUNIT"/>
    <property type="match status" value="1"/>
</dbReference>
<comment type="caution">
    <text evidence="6">The sequence shown here is derived from an EMBL/GenBank/DDBJ whole genome shotgun (WGS) entry which is preliminary data.</text>
</comment>
<evidence type="ECO:0000256" key="4">
    <source>
        <dbReference type="ARBA" id="ARBA00022803"/>
    </source>
</evidence>
<dbReference type="Pfam" id="PF13844">
    <property type="entry name" value="Glyco_transf_41"/>
    <property type="match status" value="2"/>
</dbReference>
<evidence type="ECO:0000256" key="2">
    <source>
        <dbReference type="ARBA" id="ARBA00022679"/>
    </source>
</evidence>
<proteinExistence type="predicted"/>
<reference evidence="6 7" key="2">
    <citation type="submission" date="2016-08" db="EMBL/GenBank/DDBJ databases">
        <title>Pervasive Adenine N6-methylation of Active Genes in Fungi.</title>
        <authorList>
            <consortium name="DOE Joint Genome Institute"/>
            <person name="Mondo S.J."/>
            <person name="Dannebaum R.O."/>
            <person name="Kuo R.C."/>
            <person name="Labutti K."/>
            <person name="Haridas S."/>
            <person name="Kuo A."/>
            <person name="Salamov A."/>
            <person name="Ahrendt S.R."/>
            <person name="Lipzen A."/>
            <person name="Sullivan W."/>
            <person name="Andreopoulos W.B."/>
            <person name="Clum A."/>
            <person name="Lindquist E."/>
            <person name="Daum C."/>
            <person name="Ramamoorthy G.K."/>
            <person name="Gryganskyi A."/>
            <person name="Culley D."/>
            <person name="Magnuson J.K."/>
            <person name="James T.Y."/>
            <person name="O'Malley M.A."/>
            <person name="Stajich J.E."/>
            <person name="Spatafora J.W."/>
            <person name="Visel A."/>
            <person name="Grigoriev I.V."/>
        </authorList>
    </citation>
    <scope>NUCLEOTIDE SEQUENCE [LARGE SCALE GENOMIC DNA]</scope>
    <source>
        <strain evidence="6 7">S4</strain>
    </source>
</reference>
<keyword evidence="7" id="KW-1185">Reference proteome</keyword>
<gene>
    <name evidence="6" type="ORF">BCR32DRAFT_202643</name>
</gene>
<evidence type="ECO:0000259" key="5">
    <source>
        <dbReference type="Pfam" id="PF13844"/>
    </source>
</evidence>
<dbReference type="GO" id="GO:0016757">
    <property type="term" value="F:glycosyltransferase activity"/>
    <property type="evidence" value="ECO:0007669"/>
    <property type="project" value="TreeGrafter"/>
</dbReference>